<reference evidence="1" key="1">
    <citation type="submission" date="2023-06" db="EMBL/GenBank/DDBJ databases">
        <title>Genome-scale phylogeny and comparative genomics of the fungal order Sordariales.</title>
        <authorList>
            <consortium name="Lawrence Berkeley National Laboratory"/>
            <person name="Hensen N."/>
            <person name="Bonometti L."/>
            <person name="Westerberg I."/>
            <person name="Brannstrom I.O."/>
            <person name="Guillou S."/>
            <person name="Cros-Aarteil S."/>
            <person name="Calhoun S."/>
            <person name="Haridas S."/>
            <person name="Kuo A."/>
            <person name="Mondo S."/>
            <person name="Pangilinan J."/>
            <person name="Riley R."/>
            <person name="Labutti K."/>
            <person name="Andreopoulos B."/>
            <person name="Lipzen A."/>
            <person name="Chen C."/>
            <person name="Yanf M."/>
            <person name="Daum C."/>
            <person name="Ng V."/>
            <person name="Clum A."/>
            <person name="Steindorff A."/>
            <person name="Ohm R."/>
            <person name="Martin F."/>
            <person name="Silar P."/>
            <person name="Natvig D."/>
            <person name="Lalanne C."/>
            <person name="Gautier V."/>
            <person name="Ament-Velasquez S.L."/>
            <person name="Kruys A."/>
            <person name="Hutchinson M.I."/>
            <person name="Powell A.J."/>
            <person name="Barry K."/>
            <person name="Miller A.N."/>
            <person name="Grigoriev I.V."/>
            <person name="Debuchy R."/>
            <person name="Gladieux P."/>
            <person name="Thoren M.H."/>
            <person name="Johannesson H."/>
        </authorList>
    </citation>
    <scope>NUCLEOTIDE SEQUENCE</scope>
    <source>
        <strain evidence="1">PSN4</strain>
    </source>
</reference>
<sequence length="408" mass="46500">MTPRMLWRASRRSSSVVRYLFIAFFIWTAIDAALVSHALTAAARDFPSQGVLRKPARVFIASIHWNNEYVLRNFWNKGVLELARTLGPGNLFVSVFESGSWDNSKAALRELDDALGALGVQRKVILDETTHEDEIAHPPPAPTPGWVRTPRGRIELRRIPYLSRLRNKSLEPLVELAENGTQFDYVLFLNDVVFSVTDVLALLNTNDGHYAAACSLDFSKPPNYYDTFALRDIDGHENAAQTWPYFRSSRSRAAIKRSRPVPVASCWNGMVFMPAKAFTGPNPLRFRGIDDSLALSHLEASECCLIHADNPESREKGVFLNPNVRVGYHGPAYDQVHPTGPWLTYWEIWSGLWRNRFKRWFTIVMFKEWMVQRLKTSWESEGMGRKEDGTFCLINEMQVLVANGWAHV</sequence>
<dbReference type="AlphaFoldDB" id="A0AAJ0BIF8"/>
<comment type="caution">
    <text evidence="1">The sequence shown here is derived from an EMBL/GenBank/DDBJ whole genome shotgun (WGS) entry which is preliminary data.</text>
</comment>
<evidence type="ECO:0000313" key="1">
    <source>
        <dbReference type="EMBL" id="KAK1758870.1"/>
    </source>
</evidence>
<dbReference type="Proteomes" id="UP001239445">
    <property type="component" value="Unassembled WGS sequence"/>
</dbReference>
<dbReference type="PANTHER" id="PTHR34144:SF7">
    <property type="entry name" value="EXPORT PROTEIN (CAP59), PUTATIVE (AFU_ORTHOLOGUE AFUA_7G05020)-RELATED"/>
    <property type="match status" value="1"/>
</dbReference>
<dbReference type="EMBL" id="MU839828">
    <property type="protein sequence ID" value="KAK1758870.1"/>
    <property type="molecule type" value="Genomic_DNA"/>
</dbReference>
<proteinExistence type="predicted"/>
<keyword evidence="2" id="KW-1185">Reference proteome</keyword>
<organism evidence="1 2">
    <name type="scientific">Echria macrotheca</name>
    <dbReference type="NCBI Taxonomy" id="438768"/>
    <lineage>
        <taxon>Eukaryota</taxon>
        <taxon>Fungi</taxon>
        <taxon>Dikarya</taxon>
        <taxon>Ascomycota</taxon>
        <taxon>Pezizomycotina</taxon>
        <taxon>Sordariomycetes</taxon>
        <taxon>Sordariomycetidae</taxon>
        <taxon>Sordariales</taxon>
        <taxon>Schizotheciaceae</taxon>
        <taxon>Echria</taxon>
    </lineage>
</organism>
<keyword evidence="1" id="KW-0808">Transferase</keyword>
<protein>
    <submittedName>
        <fullName evidence="1">Cryptococcal mannosyltransferase 1-domain-containing protein</fullName>
    </submittedName>
</protein>
<accession>A0AAJ0BIF8</accession>
<evidence type="ECO:0000313" key="2">
    <source>
        <dbReference type="Proteomes" id="UP001239445"/>
    </source>
</evidence>
<dbReference type="GO" id="GO:0016757">
    <property type="term" value="F:glycosyltransferase activity"/>
    <property type="evidence" value="ECO:0007669"/>
    <property type="project" value="UniProtKB-KW"/>
</dbReference>
<keyword evidence="1" id="KW-0328">Glycosyltransferase</keyword>
<gene>
    <name evidence="1" type="ORF">QBC47DRAFT_96528</name>
</gene>
<dbReference type="InterPro" id="IPR021047">
    <property type="entry name" value="Mannosyltransferase_CMT1"/>
</dbReference>
<dbReference type="Pfam" id="PF11735">
    <property type="entry name" value="CAP59_mtransfer"/>
    <property type="match status" value="1"/>
</dbReference>
<dbReference type="PANTHER" id="PTHR34144">
    <property type="entry name" value="CHROMOSOME 8, WHOLE GENOME SHOTGUN SEQUENCE"/>
    <property type="match status" value="1"/>
</dbReference>
<name>A0AAJ0BIF8_9PEZI</name>